<evidence type="ECO:0000313" key="18">
    <source>
        <dbReference type="Proteomes" id="UP000184148"/>
    </source>
</evidence>
<proteinExistence type="predicted"/>
<dbReference type="Gene3D" id="1.10.287.130">
    <property type="match status" value="1"/>
</dbReference>
<evidence type="ECO:0000256" key="5">
    <source>
        <dbReference type="ARBA" id="ARBA00022553"/>
    </source>
</evidence>
<evidence type="ECO:0000259" key="15">
    <source>
        <dbReference type="PROSITE" id="PS50109"/>
    </source>
</evidence>
<dbReference type="SUPFAM" id="SSF47384">
    <property type="entry name" value="Homodimeric domain of signal transducing histidine kinase"/>
    <property type="match status" value="1"/>
</dbReference>
<evidence type="ECO:0000256" key="12">
    <source>
        <dbReference type="ARBA" id="ARBA00023012"/>
    </source>
</evidence>
<evidence type="ECO:0000256" key="7">
    <source>
        <dbReference type="ARBA" id="ARBA00022692"/>
    </source>
</evidence>
<dbReference type="FunFam" id="1.10.287.130:FF:000001">
    <property type="entry name" value="Two-component sensor histidine kinase"/>
    <property type="match status" value="1"/>
</dbReference>
<keyword evidence="6" id="KW-0808">Transferase</keyword>
<dbReference type="EMBL" id="FQUY01000001">
    <property type="protein sequence ID" value="SHE41156.1"/>
    <property type="molecule type" value="Genomic_DNA"/>
</dbReference>
<dbReference type="InterPro" id="IPR003594">
    <property type="entry name" value="HATPase_dom"/>
</dbReference>
<dbReference type="PROSITE" id="PS50109">
    <property type="entry name" value="HIS_KIN"/>
    <property type="match status" value="1"/>
</dbReference>
<accession>A0A1M4T9H8</accession>
<keyword evidence="4" id="KW-1003">Cell membrane</keyword>
<evidence type="ECO:0000256" key="1">
    <source>
        <dbReference type="ARBA" id="ARBA00000085"/>
    </source>
</evidence>
<keyword evidence="7 14" id="KW-0812">Transmembrane</keyword>
<keyword evidence="10" id="KW-0067">ATP-binding</keyword>
<dbReference type="AlphaFoldDB" id="A0A1M4T9H8"/>
<evidence type="ECO:0000256" key="4">
    <source>
        <dbReference type="ARBA" id="ARBA00022475"/>
    </source>
</evidence>
<evidence type="ECO:0000256" key="3">
    <source>
        <dbReference type="ARBA" id="ARBA00012438"/>
    </source>
</evidence>
<evidence type="ECO:0000256" key="6">
    <source>
        <dbReference type="ARBA" id="ARBA00022679"/>
    </source>
</evidence>
<sequence length="488" mass="54157">MKQGGIVKKLWTATALLVLLTLGIATLTQLWLLQKTYYRQQVDRLLEGARGAADAIATDNGTEAVYLQLEGLAGSLQATVFLLNTEGQIIHSTSGSGWGRGMMHGMGMGPRGFGHGMREQFAQVDMDEILAGRPVIYRGHHPMFNTEVITVAAPIEKDGSVMGAVVVNTPLQPIDANLRALQGVSIYSLLFGLLLAALFSWFLSRSLSKPLLQMQEVAKSMAQGDYSKRVRISRDDEIGWLAESLNTLSRELEEKISLLRRVDETRRDFVARVSHELRTPLTIIQGNAEALLDRVVEDPAKQREYLNNILEETLRLRRLANELLDLRKIETGEVDLYKERVDAVSLFTGVVQRMQGLAAEREIHLRLETPQQAVIVEADTDRLGQILINLIENALRFSPAGGEVLVKLMEGKNEIIAEVRDNGPGIPEDEQKFIWDKFYKVDKSRSRSVSGTGLGLAIVKHLVELHGGAVTLFSKPGQGTTFRFTIPK</sequence>
<keyword evidence="12" id="KW-0902">Two-component regulatory system</keyword>
<dbReference type="FunFam" id="3.30.565.10:FF:000006">
    <property type="entry name" value="Sensor histidine kinase WalK"/>
    <property type="match status" value="1"/>
</dbReference>
<keyword evidence="5" id="KW-0597">Phosphoprotein</keyword>
<dbReference type="Gene3D" id="3.30.565.10">
    <property type="entry name" value="Histidine kinase-like ATPase, C-terminal domain"/>
    <property type="match status" value="1"/>
</dbReference>
<keyword evidence="18" id="KW-1185">Reference proteome</keyword>
<keyword evidence="11 14" id="KW-1133">Transmembrane helix</keyword>
<dbReference type="InterPro" id="IPR036097">
    <property type="entry name" value="HisK_dim/P_sf"/>
</dbReference>
<comment type="subcellular location">
    <subcellularLocation>
        <location evidence="2">Cell membrane</location>
        <topology evidence="2">Multi-pass membrane protein</topology>
    </subcellularLocation>
</comment>
<dbReference type="CDD" id="cd00082">
    <property type="entry name" value="HisKA"/>
    <property type="match status" value="1"/>
</dbReference>
<evidence type="ECO:0000256" key="11">
    <source>
        <dbReference type="ARBA" id="ARBA00022989"/>
    </source>
</evidence>
<name>A0A1M4T9H8_9FIRM</name>
<dbReference type="InterPro" id="IPR050398">
    <property type="entry name" value="HssS/ArlS-like"/>
</dbReference>
<evidence type="ECO:0000256" key="9">
    <source>
        <dbReference type="ARBA" id="ARBA00022777"/>
    </source>
</evidence>
<dbReference type="InterPro" id="IPR003661">
    <property type="entry name" value="HisK_dim/P_dom"/>
</dbReference>
<dbReference type="EC" id="2.7.13.3" evidence="3"/>
<dbReference type="InterPro" id="IPR004358">
    <property type="entry name" value="Sig_transdc_His_kin-like_C"/>
</dbReference>
<dbReference type="InterPro" id="IPR036890">
    <property type="entry name" value="HATPase_C_sf"/>
</dbReference>
<dbReference type="SMART" id="SM00304">
    <property type="entry name" value="HAMP"/>
    <property type="match status" value="1"/>
</dbReference>
<reference evidence="18" key="1">
    <citation type="submission" date="2016-11" db="EMBL/GenBank/DDBJ databases">
        <authorList>
            <person name="Varghese N."/>
            <person name="Submissions S."/>
        </authorList>
    </citation>
    <scope>NUCLEOTIDE SEQUENCE [LARGE SCALE GENOMIC DNA]</scope>
    <source>
        <strain evidence="18">DSM 12395</strain>
    </source>
</reference>
<gene>
    <name evidence="17" type="ORF">SAMN02745133_00398</name>
</gene>
<keyword evidence="8" id="KW-0547">Nucleotide-binding</keyword>
<dbReference type="OrthoDB" id="112712at2"/>
<dbReference type="PANTHER" id="PTHR45528:SF1">
    <property type="entry name" value="SENSOR HISTIDINE KINASE CPXA"/>
    <property type="match status" value="1"/>
</dbReference>
<dbReference type="STRING" id="1121429.SAMN02745133_00398"/>
<dbReference type="SUPFAM" id="SSF55874">
    <property type="entry name" value="ATPase domain of HSP90 chaperone/DNA topoisomerase II/histidine kinase"/>
    <property type="match status" value="1"/>
</dbReference>
<dbReference type="GO" id="GO:0005886">
    <property type="term" value="C:plasma membrane"/>
    <property type="evidence" value="ECO:0007669"/>
    <property type="project" value="UniProtKB-SubCell"/>
</dbReference>
<dbReference type="SMART" id="SM00387">
    <property type="entry name" value="HATPase_c"/>
    <property type="match status" value="1"/>
</dbReference>
<dbReference type="RefSeq" id="WP_073234865.1">
    <property type="nucleotide sequence ID" value="NZ_FQUY01000001.1"/>
</dbReference>
<comment type="catalytic activity">
    <reaction evidence="1">
        <text>ATP + protein L-histidine = ADP + protein N-phospho-L-histidine.</text>
        <dbReference type="EC" id="2.7.13.3"/>
    </reaction>
</comment>
<dbReference type="InterPro" id="IPR003660">
    <property type="entry name" value="HAMP_dom"/>
</dbReference>
<feature type="transmembrane region" description="Helical" evidence="14">
    <location>
        <begin position="184"/>
        <end position="204"/>
    </location>
</feature>
<dbReference type="PROSITE" id="PS50885">
    <property type="entry name" value="HAMP"/>
    <property type="match status" value="1"/>
</dbReference>
<dbReference type="PRINTS" id="PR00344">
    <property type="entry name" value="BCTRLSENSOR"/>
</dbReference>
<dbReference type="SMART" id="SM00388">
    <property type="entry name" value="HisKA"/>
    <property type="match status" value="1"/>
</dbReference>
<evidence type="ECO:0000256" key="14">
    <source>
        <dbReference type="SAM" id="Phobius"/>
    </source>
</evidence>
<dbReference type="InterPro" id="IPR005467">
    <property type="entry name" value="His_kinase_dom"/>
</dbReference>
<dbReference type="Pfam" id="PF02518">
    <property type="entry name" value="HATPase_c"/>
    <property type="match status" value="1"/>
</dbReference>
<dbReference type="CDD" id="cd00075">
    <property type="entry name" value="HATPase"/>
    <property type="match status" value="1"/>
</dbReference>
<dbReference type="GO" id="GO:0000155">
    <property type="term" value="F:phosphorelay sensor kinase activity"/>
    <property type="evidence" value="ECO:0007669"/>
    <property type="project" value="InterPro"/>
</dbReference>
<keyword evidence="13 14" id="KW-0472">Membrane</keyword>
<dbReference type="SUPFAM" id="SSF158472">
    <property type="entry name" value="HAMP domain-like"/>
    <property type="match status" value="1"/>
</dbReference>
<organism evidence="17 18">
    <name type="scientific">Desulforamulus putei DSM 12395</name>
    <dbReference type="NCBI Taxonomy" id="1121429"/>
    <lineage>
        <taxon>Bacteria</taxon>
        <taxon>Bacillati</taxon>
        <taxon>Bacillota</taxon>
        <taxon>Clostridia</taxon>
        <taxon>Eubacteriales</taxon>
        <taxon>Peptococcaceae</taxon>
        <taxon>Desulforamulus</taxon>
    </lineage>
</organism>
<evidence type="ECO:0000256" key="13">
    <source>
        <dbReference type="ARBA" id="ARBA00023136"/>
    </source>
</evidence>
<dbReference type="CDD" id="cd06225">
    <property type="entry name" value="HAMP"/>
    <property type="match status" value="1"/>
</dbReference>
<evidence type="ECO:0000259" key="16">
    <source>
        <dbReference type="PROSITE" id="PS50885"/>
    </source>
</evidence>
<feature type="domain" description="Histidine kinase" evidence="15">
    <location>
        <begin position="272"/>
        <end position="488"/>
    </location>
</feature>
<evidence type="ECO:0000256" key="10">
    <source>
        <dbReference type="ARBA" id="ARBA00022840"/>
    </source>
</evidence>
<evidence type="ECO:0000256" key="2">
    <source>
        <dbReference type="ARBA" id="ARBA00004651"/>
    </source>
</evidence>
<protein>
    <recommendedName>
        <fullName evidence="3">histidine kinase</fullName>
        <ecNumber evidence="3">2.7.13.3</ecNumber>
    </recommendedName>
</protein>
<dbReference type="PANTHER" id="PTHR45528">
    <property type="entry name" value="SENSOR HISTIDINE KINASE CPXA"/>
    <property type="match status" value="1"/>
</dbReference>
<dbReference type="Proteomes" id="UP000184148">
    <property type="component" value="Unassembled WGS sequence"/>
</dbReference>
<evidence type="ECO:0000256" key="8">
    <source>
        <dbReference type="ARBA" id="ARBA00022741"/>
    </source>
</evidence>
<feature type="domain" description="HAMP" evidence="16">
    <location>
        <begin position="205"/>
        <end position="257"/>
    </location>
</feature>
<dbReference type="Pfam" id="PF00512">
    <property type="entry name" value="HisKA"/>
    <property type="match status" value="1"/>
</dbReference>
<dbReference type="GO" id="GO:0005524">
    <property type="term" value="F:ATP binding"/>
    <property type="evidence" value="ECO:0007669"/>
    <property type="project" value="UniProtKB-KW"/>
</dbReference>
<keyword evidence="9" id="KW-0418">Kinase</keyword>
<dbReference type="Gene3D" id="6.10.340.10">
    <property type="match status" value="1"/>
</dbReference>
<dbReference type="Pfam" id="PF00672">
    <property type="entry name" value="HAMP"/>
    <property type="match status" value="1"/>
</dbReference>
<evidence type="ECO:0000313" key="17">
    <source>
        <dbReference type="EMBL" id="SHE41156.1"/>
    </source>
</evidence>